<dbReference type="CDD" id="cd10456">
    <property type="entry name" value="GIY-YIG_UPF0213"/>
    <property type="match status" value="1"/>
</dbReference>
<proteinExistence type="inferred from homology"/>
<keyword evidence="4" id="KW-1185">Reference proteome</keyword>
<dbReference type="Pfam" id="PF01541">
    <property type="entry name" value="GIY-YIG"/>
    <property type="match status" value="1"/>
</dbReference>
<dbReference type="PANTHER" id="PTHR34477">
    <property type="entry name" value="UPF0213 PROTEIN YHBQ"/>
    <property type="match status" value="1"/>
</dbReference>
<dbReference type="PANTHER" id="PTHR34477:SF1">
    <property type="entry name" value="UPF0213 PROTEIN YHBQ"/>
    <property type="match status" value="1"/>
</dbReference>
<evidence type="ECO:0000259" key="2">
    <source>
        <dbReference type="PROSITE" id="PS50164"/>
    </source>
</evidence>
<evidence type="ECO:0000313" key="4">
    <source>
        <dbReference type="Proteomes" id="UP000218887"/>
    </source>
</evidence>
<reference evidence="3 4" key="1">
    <citation type="submission" date="2017-08" db="EMBL/GenBank/DDBJ databases">
        <title>Virgibacillus indicus sp. nov. and Virgibacillus profoundi sp. nov, two moderately halophilic bacteria isolated from marine sediment by using the Microfluidic Streak Plate.</title>
        <authorList>
            <person name="Xu B."/>
            <person name="Hu B."/>
            <person name="Wang J."/>
            <person name="Zhu Y."/>
            <person name="Huang L."/>
            <person name="Du W."/>
            <person name="Huang Y."/>
        </authorList>
    </citation>
    <scope>NUCLEOTIDE SEQUENCE [LARGE SCALE GENOMIC DNA]</scope>
    <source>
        <strain evidence="3 4">IO3-P3-H5</strain>
    </source>
</reference>
<dbReference type="EMBL" id="NPOA01000012">
    <property type="protein sequence ID" value="PAV28547.1"/>
    <property type="molecule type" value="Genomic_DNA"/>
</dbReference>
<dbReference type="Proteomes" id="UP000218887">
    <property type="component" value="Unassembled WGS sequence"/>
</dbReference>
<evidence type="ECO:0000313" key="3">
    <source>
        <dbReference type="EMBL" id="PAV28547.1"/>
    </source>
</evidence>
<dbReference type="AlphaFoldDB" id="A0A2A2IA84"/>
<sequence length="97" mass="11727">MADYEHIVYMLKCKDNSLYTGYTNNLEHRVKMHTEGKGAKYTRGRGPFQVVYIEKFPTKEKAMQKEYEIKQLDRKEKFQLIRNKLKEVMQFENTKEL</sequence>
<protein>
    <submittedName>
        <fullName evidence="3">Endonuclease</fullName>
    </submittedName>
</protein>
<evidence type="ECO:0000256" key="1">
    <source>
        <dbReference type="ARBA" id="ARBA00007435"/>
    </source>
</evidence>
<keyword evidence="3" id="KW-0255">Endonuclease</keyword>
<dbReference type="RefSeq" id="WP_095656661.1">
    <property type="nucleotide sequence ID" value="NZ_NPOA01000012.1"/>
</dbReference>
<name>A0A2A2IA84_9BACI</name>
<keyword evidence="3" id="KW-0378">Hydrolase</keyword>
<dbReference type="InterPro" id="IPR035901">
    <property type="entry name" value="GIY-YIG_endonuc_sf"/>
</dbReference>
<gene>
    <name evidence="3" type="ORF">CIL05_16570</name>
</gene>
<dbReference type="InterPro" id="IPR000305">
    <property type="entry name" value="GIY-YIG_endonuc"/>
</dbReference>
<comment type="caution">
    <text evidence="3">The sequence shown here is derived from an EMBL/GenBank/DDBJ whole genome shotgun (WGS) entry which is preliminary data.</text>
</comment>
<comment type="similarity">
    <text evidence="1">Belongs to the UPF0213 family.</text>
</comment>
<accession>A0A2A2IA84</accession>
<dbReference type="PROSITE" id="PS50164">
    <property type="entry name" value="GIY_YIG"/>
    <property type="match status" value="1"/>
</dbReference>
<dbReference type="Gene3D" id="3.40.1440.10">
    <property type="entry name" value="GIY-YIG endonuclease"/>
    <property type="match status" value="1"/>
</dbReference>
<keyword evidence="3" id="KW-0540">Nuclease</keyword>
<dbReference type="SMART" id="SM00465">
    <property type="entry name" value="GIYc"/>
    <property type="match status" value="1"/>
</dbReference>
<dbReference type="GO" id="GO:0004519">
    <property type="term" value="F:endonuclease activity"/>
    <property type="evidence" value="ECO:0007669"/>
    <property type="project" value="UniProtKB-KW"/>
</dbReference>
<organism evidence="3 4">
    <name type="scientific">Virgibacillus profundi</name>
    <dbReference type="NCBI Taxonomy" id="2024555"/>
    <lineage>
        <taxon>Bacteria</taxon>
        <taxon>Bacillati</taxon>
        <taxon>Bacillota</taxon>
        <taxon>Bacilli</taxon>
        <taxon>Bacillales</taxon>
        <taxon>Bacillaceae</taxon>
        <taxon>Virgibacillus</taxon>
    </lineage>
</organism>
<dbReference type="OrthoDB" id="9807770at2"/>
<dbReference type="InterPro" id="IPR050190">
    <property type="entry name" value="UPF0213_domain"/>
</dbReference>
<feature type="domain" description="GIY-YIG" evidence="2">
    <location>
        <begin position="4"/>
        <end position="80"/>
    </location>
</feature>
<dbReference type="SUPFAM" id="SSF82771">
    <property type="entry name" value="GIY-YIG endonuclease"/>
    <property type="match status" value="1"/>
</dbReference>